<dbReference type="AlphaFoldDB" id="A0AA38N2L6"/>
<dbReference type="EMBL" id="JANVFO010000015">
    <property type="protein sequence ID" value="KAJ3733877.1"/>
    <property type="molecule type" value="Genomic_DNA"/>
</dbReference>
<reference evidence="1" key="2">
    <citation type="journal article" date="2023" name="Proc. Natl. Acad. Sci. U.S.A.">
        <title>A global phylogenomic analysis of the shiitake genus Lentinula.</title>
        <authorList>
            <person name="Sierra-Patev S."/>
            <person name="Min B."/>
            <person name="Naranjo-Ortiz M."/>
            <person name="Looney B."/>
            <person name="Konkel Z."/>
            <person name="Slot J.C."/>
            <person name="Sakamoto Y."/>
            <person name="Steenwyk J.L."/>
            <person name="Rokas A."/>
            <person name="Carro J."/>
            <person name="Camarero S."/>
            <person name="Ferreira P."/>
            <person name="Molpeceres G."/>
            <person name="Ruiz-Duenas F.J."/>
            <person name="Serrano A."/>
            <person name="Henrissat B."/>
            <person name="Drula E."/>
            <person name="Hughes K.W."/>
            <person name="Mata J.L."/>
            <person name="Ishikawa N.K."/>
            <person name="Vargas-Isla R."/>
            <person name="Ushijima S."/>
            <person name="Smith C.A."/>
            <person name="Donoghue J."/>
            <person name="Ahrendt S."/>
            <person name="Andreopoulos W."/>
            <person name="He G."/>
            <person name="LaButti K."/>
            <person name="Lipzen A."/>
            <person name="Ng V."/>
            <person name="Riley R."/>
            <person name="Sandor L."/>
            <person name="Barry K."/>
            <person name="Martinez A.T."/>
            <person name="Xiao Y."/>
            <person name="Gibbons J.G."/>
            <person name="Terashima K."/>
            <person name="Grigoriev I.V."/>
            <person name="Hibbett D."/>
        </authorList>
    </citation>
    <scope>NUCLEOTIDE SEQUENCE</scope>
    <source>
        <strain evidence="1">ET3784</strain>
    </source>
</reference>
<sequence length="242" mass="27810">MTNNDNTAKPLQQKFTVERFSLSQGSITEEDIEKMVKLSIRAFESARDKDGDISQDAVLGHDWSLAPVYFRYIIRLGLLADAVYGVRDIQTNEIVALGIWFGPGSLHSKFKELKESRRAVGLYDFLDGLQPQFKEWYEHDLLELIQQREELFTEEERSRRWWCIHLCTEPQYHGRGLARSIIDNIHEQARNTVQGGFVALAAGVEVNARKYQSLGFQERGLLRAPVPDNSGKDFLCYVLSRE</sequence>
<comment type="caution">
    <text evidence="1">The sequence shown here is derived from an EMBL/GenBank/DDBJ whole genome shotgun (WGS) entry which is preliminary data.</text>
</comment>
<accession>A0AA38N2L6</accession>
<gene>
    <name evidence="1" type="ORF">DFJ43DRAFT_167687</name>
</gene>
<protein>
    <recommendedName>
        <fullName evidence="3">N-acetyltransferase domain-containing protein</fullName>
    </recommendedName>
</protein>
<evidence type="ECO:0000313" key="2">
    <source>
        <dbReference type="Proteomes" id="UP001176059"/>
    </source>
</evidence>
<dbReference type="SUPFAM" id="SSF55729">
    <property type="entry name" value="Acyl-CoA N-acyltransferases (Nat)"/>
    <property type="match status" value="1"/>
</dbReference>
<dbReference type="Proteomes" id="UP001176059">
    <property type="component" value="Unassembled WGS sequence"/>
</dbReference>
<dbReference type="InterPro" id="IPR016181">
    <property type="entry name" value="Acyl_CoA_acyltransferase"/>
</dbReference>
<name>A0AA38N2L6_9AGAR</name>
<evidence type="ECO:0008006" key="3">
    <source>
        <dbReference type="Google" id="ProtNLM"/>
    </source>
</evidence>
<dbReference type="Gene3D" id="3.40.630.30">
    <property type="match status" value="1"/>
</dbReference>
<organism evidence="1 2">
    <name type="scientific">Lentinula guzmanii</name>
    <dbReference type="NCBI Taxonomy" id="2804957"/>
    <lineage>
        <taxon>Eukaryota</taxon>
        <taxon>Fungi</taxon>
        <taxon>Dikarya</taxon>
        <taxon>Basidiomycota</taxon>
        <taxon>Agaricomycotina</taxon>
        <taxon>Agaricomycetes</taxon>
        <taxon>Agaricomycetidae</taxon>
        <taxon>Agaricales</taxon>
        <taxon>Marasmiineae</taxon>
        <taxon>Omphalotaceae</taxon>
        <taxon>Lentinula</taxon>
    </lineage>
</organism>
<evidence type="ECO:0000313" key="1">
    <source>
        <dbReference type="EMBL" id="KAJ3733877.1"/>
    </source>
</evidence>
<proteinExistence type="predicted"/>
<keyword evidence="2" id="KW-1185">Reference proteome</keyword>
<reference evidence="1" key="1">
    <citation type="submission" date="2022-08" db="EMBL/GenBank/DDBJ databases">
        <authorList>
            <consortium name="DOE Joint Genome Institute"/>
            <person name="Min B."/>
            <person name="Sierra-Patev S."/>
            <person name="Naranjo-Ortiz M."/>
            <person name="Looney B."/>
            <person name="Konkel Z."/>
            <person name="Slot J.C."/>
            <person name="Sakamoto Y."/>
            <person name="Steenwyk J.L."/>
            <person name="Rokas A."/>
            <person name="Carro J."/>
            <person name="Camarero S."/>
            <person name="Ferreira P."/>
            <person name="Molpeceres G."/>
            <person name="Ruiz-duenas F.J."/>
            <person name="Serrano A."/>
            <person name="Henrissat B."/>
            <person name="Drula E."/>
            <person name="Hughes K.W."/>
            <person name="Mata J.L."/>
            <person name="Ishikawa N.K."/>
            <person name="Vargas-Isla R."/>
            <person name="Ushijima S."/>
            <person name="Smith C.A."/>
            <person name="Ahrendt S."/>
            <person name="Andreopoulos W."/>
            <person name="He G."/>
            <person name="LaButti K."/>
            <person name="Lipzen A."/>
            <person name="Ng V."/>
            <person name="Riley R."/>
            <person name="Sandor L."/>
            <person name="Barry K."/>
            <person name="Martinez A.T."/>
            <person name="Xiao Y."/>
            <person name="Gibbons J.G."/>
            <person name="Terashima K."/>
            <person name="Hibbett D.S."/>
            <person name="Grigoriev I.V."/>
        </authorList>
    </citation>
    <scope>NUCLEOTIDE SEQUENCE</scope>
    <source>
        <strain evidence="1">ET3784</strain>
    </source>
</reference>